<dbReference type="SUPFAM" id="SSF46894">
    <property type="entry name" value="C-terminal effector domain of the bipartite response regulators"/>
    <property type="match status" value="1"/>
</dbReference>
<feature type="transmembrane region" description="Helical" evidence="5">
    <location>
        <begin position="220"/>
        <end position="239"/>
    </location>
</feature>
<evidence type="ECO:0000259" key="6">
    <source>
        <dbReference type="PROSITE" id="PS50043"/>
    </source>
</evidence>
<protein>
    <submittedName>
        <fullName evidence="7">Helix-turn-helix transcriptional regulator</fullName>
    </submittedName>
</protein>
<feature type="region of interest" description="Disordered" evidence="4">
    <location>
        <begin position="461"/>
        <end position="489"/>
    </location>
</feature>
<dbReference type="PANTHER" id="PTHR44688:SF16">
    <property type="entry name" value="DNA-BINDING TRANSCRIPTIONAL ACTIVATOR DEVR_DOSR"/>
    <property type="match status" value="1"/>
</dbReference>
<evidence type="ECO:0000256" key="4">
    <source>
        <dbReference type="SAM" id="MobiDB-lite"/>
    </source>
</evidence>
<dbReference type="Proteomes" id="UP001487305">
    <property type="component" value="Unassembled WGS sequence"/>
</dbReference>
<evidence type="ECO:0000256" key="2">
    <source>
        <dbReference type="ARBA" id="ARBA00023125"/>
    </source>
</evidence>
<evidence type="ECO:0000256" key="3">
    <source>
        <dbReference type="ARBA" id="ARBA00023163"/>
    </source>
</evidence>
<evidence type="ECO:0000256" key="1">
    <source>
        <dbReference type="ARBA" id="ARBA00023015"/>
    </source>
</evidence>
<feature type="domain" description="HTH luxR-type" evidence="6">
    <location>
        <begin position="397"/>
        <end position="462"/>
    </location>
</feature>
<sequence length="489" mass="53903">MIAQNIQRSFERAFGTACFLSYFALLFFRHTEEMAGMHLPYAIAVGILFVTVFVACAHMADRLDKAGPARLSIIACVLCTLGALLLEVTLAPFLFALGGLLSLLGCVMLFLILGKNLAFYDHQERICQLSAAFLMGAAIIAIAATLVDAAMFIVVLLLPILTALHLCVLKTNKGTFSFASLDATRKSHQFSLTVLFTTAVTGLVWGIALCLIVRPSYPTIAAPLYFALPIALAGLLSLVDLFKFKKVSESMLLRLFATAAFVAIAPLPFVPVWIQQLCGAYLFLAFSFDTIVCFSAMGEVARFNQISPYWVFGISLAYYFSGAFIGYLGFEWAFAQGTMPALAATCSVTLLLIIWCSNYVFSDSYPSSESIADLAEASTSLLINESRPALWQRKIDRVVEQYELTARQQEVFRMLVRGRNAQYVAEKFFISNSTAKAHIHNIYRKLDIHSQQELINLVENTETPAPEATPAERKASKIDDPRTASESKR</sequence>
<accession>A0ABV1JDY2</accession>
<reference evidence="7 8" key="1">
    <citation type="submission" date="2024-04" db="EMBL/GenBank/DDBJ databases">
        <title>Human intestinal bacterial collection.</title>
        <authorList>
            <person name="Pauvert C."/>
            <person name="Hitch T.C.A."/>
            <person name="Clavel T."/>
        </authorList>
    </citation>
    <scope>NUCLEOTIDE SEQUENCE [LARGE SCALE GENOMIC DNA]</scope>
    <source>
        <strain evidence="7 8">CLA-KB-H42</strain>
    </source>
</reference>
<dbReference type="PANTHER" id="PTHR44688">
    <property type="entry name" value="DNA-BINDING TRANSCRIPTIONAL ACTIVATOR DEVR_DOSR"/>
    <property type="match status" value="1"/>
</dbReference>
<feature type="transmembrane region" description="Helical" evidence="5">
    <location>
        <begin position="280"/>
        <end position="297"/>
    </location>
</feature>
<name>A0ABV1JDY2_9ACTN</name>
<keyword evidence="1" id="KW-0805">Transcription regulation</keyword>
<organism evidence="7 8">
    <name type="scientific">Raoultibacter massiliensis</name>
    <dbReference type="NCBI Taxonomy" id="1852371"/>
    <lineage>
        <taxon>Bacteria</taxon>
        <taxon>Bacillati</taxon>
        <taxon>Actinomycetota</taxon>
        <taxon>Coriobacteriia</taxon>
        <taxon>Eggerthellales</taxon>
        <taxon>Eggerthellaceae</taxon>
        <taxon>Raoultibacter</taxon>
    </lineage>
</organism>
<dbReference type="Gene3D" id="1.10.10.10">
    <property type="entry name" value="Winged helix-like DNA-binding domain superfamily/Winged helix DNA-binding domain"/>
    <property type="match status" value="1"/>
</dbReference>
<feature type="transmembrane region" description="Helical" evidence="5">
    <location>
        <begin position="309"/>
        <end position="330"/>
    </location>
</feature>
<feature type="transmembrane region" description="Helical" evidence="5">
    <location>
        <begin position="251"/>
        <end position="274"/>
    </location>
</feature>
<feature type="transmembrane region" description="Helical" evidence="5">
    <location>
        <begin position="150"/>
        <end position="169"/>
    </location>
</feature>
<feature type="transmembrane region" description="Helical" evidence="5">
    <location>
        <begin position="190"/>
        <end position="214"/>
    </location>
</feature>
<feature type="transmembrane region" description="Helical" evidence="5">
    <location>
        <begin position="342"/>
        <end position="361"/>
    </location>
</feature>
<keyword evidence="5" id="KW-1133">Transmembrane helix</keyword>
<evidence type="ECO:0000256" key="5">
    <source>
        <dbReference type="SAM" id="Phobius"/>
    </source>
</evidence>
<dbReference type="PROSITE" id="PS50043">
    <property type="entry name" value="HTH_LUXR_2"/>
    <property type="match status" value="1"/>
</dbReference>
<dbReference type="PRINTS" id="PR00038">
    <property type="entry name" value="HTHLUXR"/>
</dbReference>
<feature type="transmembrane region" description="Helical" evidence="5">
    <location>
        <begin position="41"/>
        <end position="60"/>
    </location>
</feature>
<proteinExistence type="predicted"/>
<keyword evidence="2" id="KW-0238">DNA-binding</keyword>
<gene>
    <name evidence="7" type="ORF">AAA083_08285</name>
</gene>
<dbReference type="RefSeq" id="WP_349227442.1">
    <property type="nucleotide sequence ID" value="NZ_JBBNOP010000006.1"/>
</dbReference>
<feature type="transmembrane region" description="Helical" evidence="5">
    <location>
        <begin position="67"/>
        <end position="86"/>
    </location>
</feature>
<feature type="transmembrane region" description="Helical" evidence="5">
    <location>
        <begin position="92"/>
        <end position="114"/>
    </location>
</feature>
<keyword evidence="5" id="KW-0472">Membrane</keyword>
<dbReference type="InterPro" id="IPR036388">
    <property type="entry name" value="WH-like_DNA-bd_sf"/>
</dbReference>
<keyword evidence="8" id="KW-1185">Reference proteome</keyword>
<dbReference type="CDD" id="cd06170">
    <property type="entry name" value="LuxR_C_like"/>
    <property type="match status" value="1"/>
</dbReference>
<dbReference type="InterPro" id="IPR000792">
    <property type="entry name" value="Tscrpt_reg_LuxR_C"/>
</dbReference>
<feature type="transmembrane region" description="Helical" evidence="5">
    <location>
        <begin position="12"/>
        <end position="29"/>
    </location>
</feature>
<feature type="compositionally biased region" description="Basic and acidic residues" evidence="4">
    <location>
        <begin position="470"/>
        <end position="489"/>
    </location>
</feature>
<feature type="transmembrane region" description="Helical" evidence="5">
    <location>
        <begin position="126"/>
        <end position="144"/>
    </location>
</feature>
<dbReference type="EMBL" id="JBBNOP010000006">
    <property type="protein sequence ID" value="MEQ3362973.1"/>
    <property type="molecule type" value="Genomic_DNA"/>
</dbReference>
<dbReference type="SMART" id="SM00421">
    <property type="entry name" value="HTH_LUXR"/>
    <property type="match status" value="1"/>
</dbReference>
<comment type="caution">
    <text evidence="7">The sequence shown here is derived from an EMBL/GenBank/DDBJ whole genome shotgun (WGS) entry which is preliminary data.</text>
</comment>
<evidence type="ECO:0000313" key="7">
    <source>
        <dbReference type="EMBL" id="MEQ3362973.1"/>
    </source>
</evidence>
<dbReference type="InterPro" id="IPR016032">
    <property type="entry name" value="Sig_transdc_resp-reg_C-effctor"/>
</dbReference>
<keyword evidence="5" id="KW-0812">Transmembrane</keyword>
<dbReference type="Pfam" id="PF00196">
    <property type="entry name" value="GerE"/>
    <property type="match status" value="1"/>
</dbReference>
<keyword evidence="3" id="KW-0804">Transcription</keyword>
<evidence type="ECO:0000313" key="8">
    <source>
        <dbReference type="Proteomes" id="UP001487305"/>
    </source>
</evidence>